<keyword evidence="3" id="KW-1185">Reference proteome</keyword>
<evidence type="ECO:0000256" key="1">
    <source>
        <dbReference type="SAM" id="Phobius"/>
    </source>
</evidence>
<gene>
    <name evidence="2" type="ORF">H8K43_16955</name>
</gene>
<dbReference type="PANTHER" id="PTHR36109:SF2">
    <property type="entry name" value="MEMBRANE PROTEIN"/>
    <property type="match status" value="1"/>
</dbReference>
<keyword evidence="1" id="KW-0472">Membrane</keyword>
<feature type="transmembrane region" description="Helical" evidence="1">
    <location>
        <begin position="94"/>
        <end position="121"/>
    </location>
</feature>
<keyword evidence="1" id="KW-0812">Transmembrane</keyword>
<organism evidence="2 3">
    <name type="scientific">Undibacterium curvum</name>
    <dbReference type="NCBI Taxonomy" id="2762294"/>
    <lineage>
        <taxon>Bacteria</taxon>
        <taxon>Pseudomonadati</taxon>
        <taxon>Pseudomonadota</taxon>
        <taxon>Betaproteobacteria</taxon>
        <taxon>Burkholderiales</taxon>
        <taxon>Oxalobacteraceae</taxon>
        <taxon>Undibacterium</taxon>
    </lineage>
</organism>
<name>A0ABR7A8Z0_9BURK</name>
<keyword evidence="1" id="KW-1133">Transmembrane helix</keyword>
<sequence>MHIQEATIYVFGTRADAEVAIGKLSVAGIDVTKLSLIGKGYHSEEHPIGFYTMGDKIKSWGATGAFWGGIWGLLIAPAVFMFPGIGLVAMAGPIVAMIASVLEGAVIVGGLSALSAAMTVIGVPKEKQIMYETALKADQYILIAHGTEQDVARVKAELANIRMVSDYLQI</sequence>
<dbReference type="PANTHER" id="PTHR36109">
    <property type="entry name" value="MEMBRANE PROTEIN-RELATED"/>
    <property type="match status" value="1"/>
</dbReference>
<accession>A0ABR7A8Z0</accession>
<feature type="transmembrane region" description="Helical" evidence="1">
    <location>
        <begin position="65"/>
        <end position="88"/>
    </location>
</feature>
<protein>
    <submittedName>
        <fullName evidence="2">DUF1269 domain-containing protein</fullName>
    </submittedName>
</protein>
<proteinExistence type="predicted"/>
<reference evidence="2 3" key="1">
    <citation type="submission" date="2020-08" db="EMBL/GenBank/DDBJ databases">
        <title>Novel species isolated from subtropical streams in China.</title>
        <authorList>
            <person name="Lu H."/>
        </authorList>
    </citation>
    <scope>NUCLEOTIDE SEQUENCE [LARGE SCALE GENOMIC DNA]</scope>
    <source>
        <strain evidence="2 3">CY22W</strain>
    </source>
</reference>
<dbReference type="Proteomes" id="UP000654304">
    <property type="component" value="Unassembled WGS sequence"/>
</dbReference>
<dbReference type="EMBL" id="JACOGD010000010">
    <property type="protein sequence ID" value="MBC3933370.1"/>
    <property type="molecule type" value="Genomic_DNA"/>
</dbReference>
<evidence type="ECO:0000313" key="2">
    <source>
        <dbReference type="EMBL" id="MBC3933370.1"/>
    </source>
</evidence>
<dbReference type="InterPro" id="IPR052948">
    <property type="entry name" value="Low_temp-induced_all0457"/>
</dbReference>
<evidence type="ECO:0000313" key="3">
    <source>
        <dbReference type="Proteomes" id="UP000654304"/>
    </source>
</evidence>
<comment type="caution">
    <text evidence="2">The sequence shown here is derived from an EMBL/GenBank/DDBJ whole genome shotgun (WGS) entry which is preliminary data.</text>
</comment>